<evidence type="ECO:0000313" key="1">
    <source>
        <dbReference type="EMBL" id="GAI75268.1"/>
    </source>
</evidence>
<name>X1R402_9ZZZZ</name>
<proteinExistence type="predicted"/>
<comment type="caution">
    <text evidence="1">The sequence shown here is derived from an EMBL/GenBank/DDBJ whole genome shotgun (WGS) entry which is preliminary data.</text>
</comment>
<gene>
    <name evidence="1" type="ORF">S12H4_24151</name>
</gene>
<dbReference type="AlphaFoldDB" id="X1R402"/>
<organism evidence="1">
    <name type="scientific">marine sediment metagenome</name>
    <dbReference type="NCBI Taxonomy" id="412755"/>
    <lineage>
        <taxon>unclassified sequences</taxon>
        <taxon>metagenomes</taxon>
        <taxon>ecological metagenomes</taxon>
    </lineage>
</organism>
<feature type="non-terminal residue" evidence="1">
    <location>
        <position position="1"/>
    </location>
</feature>
<protein>
    <submittedName>
        <fullName evidence="1">Uncharacterized protein</fullName>
    </submittedName>
</protein>
<dbReference type="EMBL" id="BARW01013025">
    <property type="protein sequence ID" value="GAI75268.1"/>
    <property type="molecule type" value="Genomic_DNA"/>
</dbReference>
<accession>X1R402</accession>
<reference evidence="1" key="1">
    <citation type="journal article" date="2014" name="Front. Microbiol.">
        <title>High frequency of phylogenetically diverse reductive dehalogenase-homologous genes in deep subseafloor sedimentary metagenomes.</title>
        <authorList>
            <person name="Kawai M."/>
            <person name="Futagami T."/>
            <person name="Toyoda A."/>
            <person name="Takaki Y."/>
            <person name="Nishi S."/>
            <person name="Hori S."/>
            <person name="Arai W."/>
            <person name="Tsubouchi T."/>
            <person name="Morono Y."/>
            <person name="Uchiyama I."/>
            <person name="Ito T."/>
            <person name="Fujiyama A."/>
            <person name="Inagaki F."/>
            <person name="Takami H."/>
        </authorList>
    </citation>
    <scope>NUCLEOTIDE SEQUENCE</scope>
    <source>
        <strain evidence="1">Expedition CK06-06</strain>
    </source>
</reference>
<sequence>RDKPSEIWHGVRAEGAWQKGIVISANEVWALSLAELNGHLVAVWADGRTQRVVACSVGRTLASTATD</sequence>